<evidence type="ECO:0000256" key="5">
    <source>
        <dbReference type="ARBA" id="ARBA00022741"/>
    </source>
</evidence>
<dbReference type="GO" id="GO:0008556">
    <property type="term" value="F:P-type potassium transmembrane transporter activity"/>
    <property type="evidence" value="ECO:0007669"/>
    <property type="project" value="InterPro"/>
</dbReference>
<keyword evidence="8 11" id="KW-1133">Transmembrane helix</keyword>
<dbReference type="GO" id="GO:0005886">
    <property type="term" value="C:plasma membrane"/>
    <property type="evidence" value="ECO:0007669"/>
    <property type="project" value="UniProtKB-SubCell"/>
</dbReference>
<reference evidence="13" key="1">
    <citation type="submission" date="2019-07" db="EMBL/GenBank/DDBJ databases">
        <title>Bacillus alkalisoli sp. nov. isolated from saline soil.</title>
        <authorList>
            <person name="Sun J.-Q."/>
            <person name="Xu L."/>
        </authorList>
    </citation>
    <scope>NUCLEOTIDE SEQUENCE [LARGE SCALE GENOMIC DNA]</scope>
    <source>
        <strain evidence="13">M4U3P1</strain>
    </source>
</reference>
<dbReference type="InterPro" id="IPR003820">
    <property type="entry name" value="KdpC"/>
</dbReference>
<dbReference type="Pfam" id="PF02669">
    <property type="entry name" value="KdpC"/>
    <property type="match status" value="1"/>
</dbReference>
<dbReference type="Proteomes" id="UP000318138">
    <property type="component" value="Chromosome"/>
</dbReference>
<comment type="similarity">
    <text evidence="11">Belongs to the KdpC family.</text>
</comment>
<evidence type="ECO:0000256" key="3">
    <source>
        <dbReference type="ARBA" id="ARBA00022538"/>
    </source>
</evidence>
<evidence type="ECO:0000313" key="12">
    <source>
        <dbReference type="EMBL" id="QKS69867.1"/>
    </source>
</evidence>
<feature type="transmembrane region" description="Helical" evidence="11">
    <location>
        <begin position="6"/>
        <end position="29"/>
    </location>
</feature>
<keyword evidence="1 11" id="KW-0813">Transport</keyword>
<comment type="subcellular location">
    <subcellularLocation>
        <location evidence="11">Cell membrane</location>
        <topology evidence="11">Single-pass membrane protein</topology>
    </subcellularLocation>
</comment>
<proteinExistence type="inferred from homology"/>
<evidence type="ECO:0000256" key="10">
    <source>
        <dbReference type="ARBA" id="ARBA00023136"/>
    </source>
</evidence>
<keyword evidence="6 11" id="KW-0067">ATP-binding</keyword>
<keyword evidence="5 11" id="KW-0547">Nucleotide-binding</keyword>
<dbReference type="RefSeq" id="WP_176007912.1">
    <property type="nucleotide sequence ID" value="NZ_CP041372.2"/>
</dbReference>
<keyword evidence="4 11" id="KW-0812">Transmembrane</keyword>
<dbReference type="PIRSF" id="PIRSF001296">
    <property type="entry name" value="K_ATPase_KdpC"/>
    <property type="match status" value="1"/>
</dbReference>
<dbReference type="PANTHER" id="PTHR30042:SF2">
    <property type="entry name" value="POTASSIUM-TRANSPORTING ATPASE KDPC SUBUNIT"/>
    <property type="match status" value="1"/>
</dbReference>
<comment type="subunit">
    <text evidence="11">The system is composed of three essential subunits: KdpA, KdpB and KdpC.</text>
</comment>
<dbReference type="GO" id="GO:0005524">
    <property type="term" value="F:ATP binding"/>
    <property type="evidence" value="ECO:0007669"/>
    <property type="project" value="UniProtKB-UniRule"/>
</dbReference>
<keyword evidence="13" id="KW-1185">Reference proteome</keyword>
<evidence type="ECO:0000256" key="2">
    <source>
        <dbReference type="ARBA" id="ARBA00022475"/>
    </source>
</evidence>
<keyword evidence="7 11" id="KW-0630">Potassium</keyword>
<protein>
    <recommendedName>
        <fullName evidence="11">Potassium-transporting ATPase KdpC subunit</fullName>
    </recommendedName>
    <alternativeName>
        <fullName evidence="11">ATP phosphohydrolase [potassium-transporting] C chain</fullName>
    </alternativeName>
    <alternativeName>
        <fullName evidence="11">Potassium-binding and translocating subunit C</fullName>
    </alternativeName>
    <alternativeName>
        <fullName evidence="11">Potassium-translocating ATPase C chain</fullName>
    </alternativeName>
</protein>
<evidence type="ECO:0000256" key="11">
    <source>
        <dbReference type="HAMAP-Rule" id="MF_00276"/>
    </source>
</evidence>
<evidence type="ECO:0000256" key="4">
    <source>
        <dbReference type="ARBA" id="ARBA00022692"/>
    </source>
</evidence>
<organism evidence="12 13">
    <name type="scientific">Paenalkalicoccus suaedae</name>
    <dbReference type="NCBI Taxonomy" id="2592382"/>
    <lineage>
        <taxon>Bacteria</taxon>
        <taxon>Bacillati</taxon>
        <taxon>Bacillota</taxon>
        <taxon>Bacilli</taxon>
        <taxon>Bacillales</taxon>
        <taxon>Bacillaceae</taxon>
        <taxon>Paenalkalicoccus</taxon>
    </lineage>
</organism>
<evidence type="ECO:0000256" key="7">
    <source>
        <dbReference type="ARBA" id="ARBA00022958"/>
    </source>
</evidence>
<comment type="function">
    <text evidence="11">Part of the high-affinity ATP-driven potassium transport (or Kdp) system, which catalyzes the hydrolysis of ATP coupled with the electrogenic transport of potassium into the cytoplasm. This subunit acts as a catalytic chaperone that increases the ATP-binding affinity of the ATP-hydrolyzing subunit KdpB by the formation of a transient KdpB/KdpC/ATP ternary complex.</text>
</comment>
<dbReference type="NCBIfam" id="NF001454">
    <property type="entry name" value="PRK00315.1"/>
    <property type="match status" value="1"/>
</dbReference>
<keyword evidence="2 11" id="KW-1003">Cell membrane</keyword>
<keyword evidence="3 11" id="KW-0633">Potassium transport</keyword>
<gene>
    <name evidence="11 12" type="primary">kdpC</name>
    <name evidence="12" type="ORF">FLK61_24070</name>
</gene>
<dbReference type="KEGG" id="psua:FLK61_24070"/>
<evidence type="ECO:0000256" key="9">
    <source>
        <dbReference type="ARBA" id="ARBA00023065"/>
    </source>
</evidence>
<name>A0A859FAB3_9BACI</name>
<dbReference type="PANTHER" id="PTHR30042">
    <property type="entry name" value="POTASSIUM-TRANSPORTING ATPASE C CHAIN"/>
    <property type="match status" value="1"/>
</dbReference>
<sequence>MFKLGVPLLSLIRLSLIIMILCGFIYPVAMTGIAQVTMYEKANGSILYDEEKKPIGSLFIGQSFTDPQFFHGRISSIEFDGRNSGSENYSLSNSELLERIDSALVEWETSNPTTPANEVPIDLLTNSASGLDPHITPEAAIVQVSRISEAIQVEEWQLIELVEGHTEGRDLGVFGAERVNVLQLNLSLLELVDGSGSYGKLDEL</sequence>
<evidence type="ECO:0000256" key="8">
    <source>
        <dbReference type="ARBA" id="ARBA00022989"/>
    </source>
</evidence>
<dbReference type="HAMAP" id="MF_00276">
    <property type="entry name" value="KdpC"/>
    <property type="match status" value="1"/>
</dbReference>
<accession>A0A859FAB3</accession>
<evidence type="ECO:0000256" key="1">
    <source>
        <dbReference type="ARBA" id="ARBA00022448"/>
    </source>
</evidence>
<dbReference type="EMBL" id="CP041372">
    <property type="protein sequence ID" value="QKS69867.1"/>
    <property type="molecule type" value="Genomic_DNA"/>
</dbReference>
<keyword evidence="10 11" id="KW-0472">Membrane</keyword>
<dbReference type="AlphaFoldDB" id="A0A859FAB3"/>
<evidence type="ECO:0000313" key="13">
    <source>
        <dbReference type="Proteomes" id="UP000318138"/>
    </source>
</evidence>
<evidence type="ECO:0000256" key="6">
    <source>
        <dbReference type="ARBA" id="ARBA00022840"/>
    </source>
</evidence>
<keyword evidence="9 11" id="KW-0406">Ion transport</keyword>